<dbReference type="PROSITE" id="PS51352">
    <property type="entry name" value="THIOREDOXIN_2"/>
    <property type="match status" value="1"/>
</dbReference>
<feature type="signal peptide" evidence="1">
    <location>
        <begin position="1"/>
        <end position="22"/>
    </location>
</feature>
<dbReference type="EMBL" id="JAEMUK010000080">
    <property type="protein sequence ID" value="MBJ7544658.1"/>
    <property type="molecule type" value="Genomic_DNA"/>
</dbReference>
<keyword evidence="4" id="KW-1185">Reference proteome</keyword>
<proteinExistence type="predicted"/>
<dbReference type="Proteomes" id="UP000623250">
    <property type="component" value="Unassembled WGS sequence"/>
</dbReference>
<comment type="caution">
    <text evidence="3">The sequence shown here is derived from an EMBL/GenBank/DDBJ whole genome shotgun (WGS) entry which is preliminary data.</text>
</comment>
<dbReference type="SUPFAM" id="SSF52833">
    <property type="entry name" value="Thioredoxin-like"/>
    <property type="match status" value="1"/>
</dbReference>
<dbReference type="GO" id="GO:0016209">
    <property type="term" value="F:antioxidant activity"/>
    <property type="evidence" value="ECO:0007669"/>
    <property type="project" value="InterPro"/>
</dbReference>
<dbReference type="AlphaFoldDB" id="A0A8I1GH03"/>
<sequence>MSFLKPLAMLLASVAMTAAASAAPEVGKPAPDFSATDSNGKAMKLSDYRGKTVVLEWTNDGCPYVQKHYSTNNIQALQKDAAAKGVVWLSVISSAPGEQGAVSGADANKLNEKRGAAPAAVLLDPEGKVGRAYDARTTPHMFIVNGDGTLVYMGGIDDKPTATASDVKAAKNYVRAALDDLAAGKPVATPVTRPYGCSVKYKHGS</sequence>
<accession>A0A8I1GH03</accession>
<dbReference type="CDD" id="cd02969">
    <property type="entry name" value="PRX_like1"/>
    <property type="match status" value="1"/>
</dbReference>
<organism evidence="3 4">
    <name type="scientific">Rhodomicrobium udaipurense</name>
    <dbReference type="NCBI Taxonomy" id="1202716"/>
    <lineage>
        <taxon>Bacteria</taxon>
        <taxon>Pseudomonadati</taxon>
        <taxon>Pseudomonadota</taxon>
        <taxon>Alphaproteobacteria</taxon>
        <taxon>Hyphomicrobiales</taxon>
        <taxon>Hyphomicrobiaceae</taxon>
        <taxon>Rhodomicrobium</taxon>
    </lineage>
</organism>
<dbReference type="RefSeq" id="WP_037232826.1">
    <property type="nucleotide sequence ID" value="NZ_JAEMUK010000080.1"/>
</dbReference>
<keyword evidence="1" id="KW-0732">Signal</keyword>
<protein>
    <submittedName>
        <fullName evidence="3">Thioredoxin family protein</fullName>
    </submittedName>
</protein>
<dbReference type="InterPro" id="IPR036249">
    <property type="entry name" value="Thioredoxin-like_sf"/>
</dbReference>
<evidence type="ECO:0000313" key="3">
    <source>
        <dbReference type="EMBL" id="MBJ7544658.1"/>
    </source>
</evidence>
<dbReference type="InterPro" id="IPR047262">
    <property type="entry name" value="PRX-like1"/>
</dbReference>
<gene>
    <name evidence="3" type="ORF">JDN41_13980</name>
</gene>
<dbReference type="InterPro" id="IPR000866">
    <property type="entry name" value="AhpC/TSA"/>
</dbReference>
<dbReference type="PANTHER" id="PTHR43640">
    <property type="entry name" value="OS07G0260300 PROTEIN"/>
    <property type="match status" value="1"/>
</dbReference>
<dbReference type="Gene3D" id="3.40.30.10">
    <property type="entry name" value="Glutaredoxin"/>
    <property type="match status" value="1"/>
</dbReference>
<dbReference type="Pfam" id="PF00578">
    <property type="entry name" value="AhpC-TSA"/>
    <property type="match status" value="1"/>
</dbReference>
<feature type="chain" id="PRO_5034622209" evidence="1">
    <location>
        <begin position="23"/>
        <end position="205"/>
    </location>
</feature>
<dbReference type="GO" id="GO:0016491">
    <property type="term" value="F:oxidoreductase activity"/>
    <property type="evidence" value="ECO:0007669"/>
    <property type="project" value="InterPro"/>
</dbReference>
<evidence type="ECO:0000259" key="2">
    <source>
        <dbReference type="PROSITE" id="PS51352"/>
    </source>
</evidence>
<evidence type="ECO:0000256" key="1">
    <source>
        <dbReference type="SAM" id="SignalP"/>
    </source>
</evidence>
<dbReference type="InterPro" id="IPR013766">
    <property type="entry name" value="Thioredoxin_domain"/>
</dbReference>
<reference evidence="3 4" key="1">
    <citation type="submission" date="2020-12" db="EMBL/GenBank/DDBJ databases">
        <title>Revised draft genomes of Rhodomicrobium vannielii ATCC 17100 and Rhodomicrobium udaipurense JA643.</title>
        <authorList>
            <person name="Conners E.M."/>
            <person name="Davenport E.J."/>
            <person name="Bose A."/>
        </authorList>
    </citation>
    <scope>NUCLEOTIDE SEQUENCE [LARGE SCALE GENOMIC DNA]</scope>
    <source>
        <strain evidence="3 4">JA643</strain>
    </source>
</reference>
<evidence type="ECO:0000313" key="4">
    <source>
        <dbReference type="Proteomes" id="UP000623250"/>
    </source>
</evidence>
<name>A0A8I1GH03_9HYPH</name>
<feature type="domain" description="Thioredoxin" evidence="2">
    <location>
        <begin position="24"/>
        <end position="179"/>
    </location>
</feature>
<dbReference type="PANTHER" id="PTHR43640:SF1">
    <property type="entry name" value="THIOREDOXIN-DEPENDENT PEROXIREDOXIN"/>
    <property type="match status" value="1"/>
</dbReference>